<proteinExistence type="predicted"/>
<evidence type="ECO:0000313" key="1">
    <source>
        <dbReference type="EMBL" id="CAK9182457.1"/>
    </source>
</evidence>
<sequence>DLRHNRSILLQASGVPRFGSTAMAAFSNGACGRSSNRRKNQLPPLGVGFFLAVVADRIIFEFCRLCGHGLGRGSTTAGDCGRLFRNGRG</sequence>
<protein>
    <submittedName>
        <fullName evidence="1">Uncharacterized protein</fullName>
    </submittedName>
</protein>
<feature type="non-terminal residue" evidence="1">
    <location>
        <position position="1"/>
    </location>
</feature>
<evidence type="ECO:0000313" key="2">
    <source>
        <dbReference type="Proteomes" id="UP001642360"/>
    </source>
</evidence>
<comment type="caution">
    <text evidence="1">The sequence shown here is derived from an EMBL/GenBank/DDBJ whole genome shotgun (WGS) entry which is preliminary data.</text>
</comment>
<accession>A0ABC8UNA5</accession>
<dbReference type="AlphaFoldDB" id="A0ABC8UNA5"/>
<keyword evidence="2" id="KW-1185">Reference proteome</keyword>
<gene>
    <name evidence="1" type="ORF">ILEXP_LOCUS52631</name>
</gene>
<reference evidence="1 2" key="1">
    <citation type="submission" date="2024-02" db="EMBL/GenBank/DDBJ databases">
        <authorList>
            <person name="Vignale AGUSTIN F."/>
            <person name="Sosa J E."/>
            <person name="Modenutti C."/>
        </authorList>
    </citation>
    <scope>NUCLEOTIDE SEQUENCE [LARGE SCALE GENOMIC DNA]</scope>
</reference>
<name>A0ABC8UNA5_9AQUA</name>
<dbReference type="Proteomes" id="UP001642360">
    <property type="component" value="Unassembled WGS sequence"/>
</dbReference>
<dbReference type="EMBL" id="CAUOFW020008363">
    <property type="protein sequence ID" value="CAK9182457.1"/>
    <property type="molecule type" value="Genomic_DNA"/>
</dbReference>
<organism evidence="1 2">
    <name type="scientific">Ilex paraguariensis</name>
    <name type="common">yerba mate</name>
    <dbReference type="NCBI Taxonomy" id="185542"/>
    <lineage>
        <taxon>Eukaryota</taxon>
        <taxon>Viridiplantae</taxon>
        <taxon>Streptophyta</taxon>
        <taxon>Embryophyta</taxon>
        <taxon>Tracheophyta</taxon>
        <taxon>Spermatophyta</taxon>
        <taxon>Magnoliopsida</taxon>
        <taxon>eudicotyledons</taxon>
        <taxon>Gunneridae</taxon>
        <taxon>Pentapetalae</taxon>
        <taxon>asterids</taxon>
        <taxon>campanulids</taxon>
        <taxon>Aquifoliales</taxon>
        <taxon>Aquifoliaceae</taxon>
        <taxon>Ilex</taxon>
    </lineage>
</organism>